<comment type="caution">
    <text evidence="4">The sequence shown here is derived from an EMBL/GenBank/DDBJ whole genome shotgun (WGS) entry which is preliminary data.</text>
</comment>
<name>A0A4Y8PVL7_9BACL</name>
<feature type="compositionally biased region" description="Gly residues" evidence="1">
    <location>
        <begin position="405"/>
        <end position="415"/>
    </location>
</feature>
<organism evidence="4 5">
    <name type="scientific">Paenibacillus athensensis</name>
    <dbReference type="NCBI Taxonomy" id="1967502"/>
    <lineage>
        <taxon>Bacteria</taxon>
        <taxon>Bacillati</taxon>
        <taxon>Bacillota</taxon>
        <taxon>Bacilli</taxon>
        <taxon>Bacillales</taxon>
        <taxon>Paenibacillaceae</taxon>
        <taxon>Paenibacillus</taxon>
    </lineage>
</organism>
<dbReference type="PROSITE" id="PS51272">
    <property type="entry name" value="SLH"/>
    <property type="match status" value="1"/>
</dbReference>
<sequence length="437" mass="47161">MKMEFKRVTLSFALCFTLLAPAAYAADEAPLTRGEFIHLLTSELQLAPASSDTALPSDVAEGSAYANDARALLERKILNGYEDGTLRLDQPITVEQSAYIVGRLLGLSDSSALAELKERFGAKLGDAAPTAEQALGLVRTALRSDESAVEWLKAASSEQAGVNTYRSETKMNLRIFFKPGVEDIPDQADMKATSMLEFNKAQGMHQTVKFEIHLGDTDTTTDMEQFFTDNGSYMKTVDPSSGEMQWFDTTAVMPFKFSEVIKLQQENMDVSKLITPYFFYRDLGVTEEDGKQVHKISMNGKLADTRQLIQTLGNLLGNSALLEQIAQTPGLSDMSMSISGVQTFDEATKLPLSQEVDYIITYGDALPAPIDHLSMSLTSINTRVNEPVEITVPEEAKSAKPLPGIGSGAGIGSGLGSDADTDAGVPMDSDAAAPANP</sequence>
<feature type="region of interest" description="Disordered" evidence="1">
    <location>
        <begin position="394"/>
        <end position="437"/>
    </location>
</feature>
<evidence type="ECO:0000313" key="5">
    <source>
        <dbReference type="Proteomes" id="UP000298246"/>
    </source>
</evidence>
<reference evidence="4 5" key="1">
    <citation type="submission" date="2017-03" db="EMBL/GenBank/DDBJ databases">
        <title>Isolation of Levoglucosan Utilizing Bacteria.</title>
        <authorList>
            <person name="Arya A.S."/>
        </authorList>
    </citation>
    <scope>NUCLEOTIDE SEQUENCE [LARGE SCALE GENOMIC DNA]</scope>
    <source>
        <strain evidence="4 5">MEC069</strain>
    </source>
</reference>
<proteinExistence type="predicted"/>
<dbReference type="EMBL" id="MYFO01000029">
    <property type="protein sequence ID" value="TFE85053.1"/>
    <property type="molecule type" value="Genomic_DNA"/>
</dbReference>
<gene>
    <name evidence="4" type="ORF">B5M42_18585</name>
</gene>
<evidence type="ECO:0000313" key="4">
    <source>
        <dbReference type="EMBL" id="TFE85053.1"/>
    </source>
</evidence>
<feature type="domain" description="SLH" evidence="3">
    <location>
        <begin position="52"/>
        <end position="115"/>
    </location>
</feature>
<dbReference type="AlphaFoldDB" id="A0A4Y8PVL7"/>
<protein>
    <recommendedName>
        <fullName evidence="3">SLH domain-containing protein</fullName>
    </recommendedName>
</protein>
<feature type="signal peptide" evidence="2">
    <location>
        <begin position="1"/>
        <end position="25"/>
    </location>
</feature>
<accession>A0A4Y8PVL7</accession>
<keyword evidence="2" id="KW-0732">Signal</keyword>
<dbReference type="OrthoDB" id="1957331at2"/>
<dbReference type="Pfam" id="PF00395">
    <property type="entry name" value="SLH"/>
    <property type="match status" value="1"/>
</dbReference>
<dbReference type="RefSeq" id="WP_134755533.1">
    <property type="nucleotide sequence ID" value="NZ_MYFO02000003.1"/>
</dbReference>
<feature type="chain" id="PRO_5021209396" description="SLH domain-containing protein" evidence="2">
    <location>
        <begin position="26"/>
        <end position="437"/>
    </location>
</feature>
<dbReference type="Proteomes" id="UP000298246">
    <property type="component" value="Unassembled WGS sequence"/>
</dbReference>
<evidence type="ECO:0000256" key="2">
    <source>
        <dbReference type="SAM" id="SignalP"/>
    </source>
</evidence>
<keyword evidence="5" id="KW-1185">Reference proteome</keyword>
<dbReference type="InterPro" id="IPR001119">
    <property type="entry name" value="SLH_dom"/>
</dbReference>
<evidence type="ECO:0000256" key="1">
    <source>
        <dbReference type="SAM" id="MobiDB-lite"/>
    </source>
</evidence>
<evidence type="ECO:0000259" key="3">
    <source>
        <dbReference type="PROSITE" id="PS51272"/>
    </source>
</evidence>